<evidence type="ECO:0000256" key="8">
    <source>
        <dbReference type="ARBA" id="ARBA00047664"/>
    </source>
</evidence>
<comment type="catalytic activity">
    <reaction evidence="8">
        <text>N(1)-(5-phospho-beta-D-ribosyl)glycinamide + (6R)-10-formyltetrahydrofolate = N(2)-formyl-N(1)-(5-phospho-beta-D-ribosyl)glycinamide + (6S)-5,6,7,8-tetrahydrofolate + H(+)</text>
        <dbReference type="Rhea" id="RHEA:15053"/>
        <dbReference type="ChEBI" id="CHEBI:15378"/>
        <dbReference type="ChEBI" id="CHEBI:57453"/>
        <dbReference type="ChEBI" id="CHEBI:143788"/>
        <dbReference type="ChEBI" id="CHEBI:147286"/>
        <dbReference type="ChEBI" id="CHEBI:195366"/>
        <dbReference type="EC" id="2.1.2.2"/>
    </reaction>
</comment>
<accession>A0A382BG16</accession>
<dbReference type="EC" id="2.1.2.2" evidence="2"/>
<dbReference type="GO" id="GO:0004644">
    <property type="term" value="F:phosphoribosylglycinamide formyltransferase activity"/>
    <property type="evidence" value="ECO:0007669"/>
    <property type="project" value="UniProtKB-EC"/>
</dbReference>
<dbReference type="EMBL" id="UINC01029663">
    <property type="protein sequence ID" value="SVB12756.1"/>
    <property type="molecule type" value="Genomic_DNA"/>
</dbReference>
<dbReference type="CDD" id="cd08645">
    <property type="entry name" value="FMT_core_GART"/>
    <property type="match status" value="1"/>
</dbReference>
<dbReference type="Pfam" id="PF00551">
    <property type="entry name" value="Formyl_trans_N"/>
    <property type="match status" value="1"/>
</dbReference>
<sequence length="202" mass="22114">MNGVVLISGSGSNLQSIIDNASEIDLNISCVISSNSDAYGLKRAEKAGIATAVIDHQLFDSRFKADKEIMKVIDDSRAVVIILAGYLRILSPEFIEKYIGKILNIHPSLLPKFKGLNTHQRAIDAAEKIHGASVHFVTEELDGGPVIAQSSVEIDSTDNAKSLASKVLNKEHILYPKIIHWYTQGKIKLIDNQNVQLDGQII</sequence>
<comment type="similarity">
    <text evidence="5">Belongs to the GART family.</text>
</comment>
<gene>
    <name evidence="10" type="ORF">METZ01_LOCUS165610</name>
</gene>
<evidence type="ECO:0000256" key="6">
    <source>
        <dbReference type="ARBA" id="ARBA00041324"/>
    </source>
</evidence>
<organism evidence="10">
    <name type="scientific">marine metagenome</name>
    <dbReference type="NCBI Taxonomy" id="408172"/>
    <lineage>
        <taxon>unclassified sequences</taxon>
        <taxon>metagenomes</taxon>
        <taxon>ecological metagenomes</taxon>
    </lineage>
</organism>
<dbReference type="GO" id="GO:0005829">
    <property type="term" value="C:cytosol"/>
    <property type="evidence" value="ECO:0007669"/>
    <property type="project" value="TreeGrafter"/>
</dbReference>
<dbReference type="InterPro" id="IPR036477">
    <property type="entry name" value="Formyl_transf_N_sf"/>
</dbReference>
<dbReference type="HAMAP" id="MF_01930">
    <property type="entry name" value="PurN"/>
    <property type="match status" value="1"/>
</dbReference>
<proteinExistence type="inferred from homology"/>
<evidence type="ECO:0000256" key="7">
    <source>
        <dbReference type="ARBA" id="ARBA00041682"/>
    </source>
</evidence>
<keyword evidence="3" id="KW-0808">Transferase</keyword>
<protein>
    <recommendedName>
        <fullName evidence="2">phosphoribosylglycinamide formyltransferase 1</fullName>
        <ecNumber evidence="2">2.1.2.2</ecNumber>
    </recommendedName>
    <alternativeName>
        <fullName evidence="7">5'-phosphoribosylglycinamide transformylase</fullName>
    </alternativeName>
    <alternativeName>
        <fullName evidence="6">GAR transformylase</fullName>
    </alternativeName>
</protein>
<comment type="pathway">
    <text evidence="1">Purine metabolism; IMP biosynthesis via de novo pathway; N(2)-formyl-N(1)-(5-phospho-D-ribosyl)glycinamide from N(1)-(5-phospho-D-ribosyl)glycinamide (10-formyl THF route): step 1/1.</text>
</comment>
<dbReference type="UniPathway" id="UPA00074">
    <property type="reaction ID" value="UER00126"/>
</dbReference>
<dbReference type="PANTHER" id="PTHR43369">
    <property type="entry name" value="PHOSPHORIBOSYLGLYCINAMIDE FORMYLTRANSFERASE"/>
    <property type="match status" value="1"/>
</dbReference>
<dbReference type="InterPro" id="IPR004607">
    <property type="entry name" value="GART"/>
</dbReference>
<evidence type="ECO:0000259" key="9">
    <source>
        <dbReference type="Pfam" id="PF00551"/>
    </source>
</evidence>
<dbReference type="PROSITE" id="PS00373">
    <property type="entry name" value="GART"/>
    <property type="match status" value="1"/>
</dbReference>
<dbReference type="NCBIfam" id="TIGR00639">
    <property type="entry name" value="PurN"/>
    <property type="match status" value="1"/>
</dbReference>
<dbReference type="InterPro" id="IPR002376">
    <property type="entry name" value="Formyl_transf_N"/>
</dbReference>
<evidence type="ECO:0000256" key="4">
    <source>
        <dbReference type="ARBA" id="ARBA00022755"/>
    </source>
</evidence>
<dbReference type="PANTHER" id="PTHR43369:SF2">
    <property type="entry name" value="PHOSPHORIBOSYLGLYCINAMIDE FORMYLTRANSFERASE"/>
    <property type="match status" value="1"/>
</dbReference>
<evidence type="ECO:0000313" key="10">
    <source>
        <dbReference type="EMBL" id="SVB12756.1"/>
    </source>
</evidence>
<dbReference type="Gene3D" id="3.40.50.170">
    <property type="entry name" value="Formyl transferase, N-terminal domain"/>
    <property type="match status" value="1"/>
</dbReference>
<evidence type="ECO:0000256" key="5">
    <source>
        <dbReference type="ARBA" id="ARBA00038440"/>
    </source>
</evidence>
<evidence type="ECO:0000256" key="3">
    <source>
        <dbReference type="ARBA" id="ARBA00022679"/>
    </source>
</evidence>
<dbReference type="SUPFAM" id="SSF53328">
    <property type="entry name" value="Formyltransferase"/>
    <property type="match status" value="1"/>
</dbReference>
<evidence type="ECO:0000256" key="1">
    <source>
        <dbReference type="ARBA" id="ARBA00005054"/>
    </source>
</evidence>
<dbReference type="AlphaFoldDB" id="A0A382BG16"/>
<dbReference type="GO" id="GO:0006189">
    <property type="term" value="P:'de novo' IMP biosynthetic process"/>
    <property type="evidence" value="ECO:0007669"/>
    <property type="project" value="UniProtKB-UniPathway"/>
</dbReference>
<dbReference type="InterPro" id="IPR001555">
    <property type="entry name" value="GART_AS"/>
</dbReference>
<feature type="domain" description="Formyl transferase N-terminal" evidence="9">
    <location>
        <begin position="1"/>
        <end position="178"/>
    </location>
</feature>
<name>A0A382BG16_9ZZZZ</name>
<reference evidence="10" key="1">
    <citation type="submission" date="2018-05" db="EMBL/GenBank/DDBJ databases">
        <authorList>
            <person name="Lanie J.A."/>
            <person name="Ng W.-L."/>
            <person name="Kazmierczak K.M."/>
            <person name="Andrzejewski T.M."/>
            <person name="Davidsen T.M."/>
            <person name="Wayne K.J."/>
            <person name="Tettelin H."/>
            <person name="Glass J.I."/>
            <person name="Rusch D."/>
            <person name="Podicherti R."/>
            <person name="Tsui H.-C.T."/>
            <person name="Winkler M.E."/>
        </authorList>
    </citation>
    <scope>NUCLEOTIDE SEQUENCE</scope>
</reference>
<keyword evidence="4" id="KW-0658">Purine biosynthesis</keyword>
<evidence type="ECO:0000256" key="2">
    <source>
        <dbReference type="ARBA" id="ARBA00012254"/>
    </source>
</evidence>